<protein>
    <submittedName>
        <fullName evidence="1">Uncharacterized protein</fullName>
    </submittedName>
</protein>
<evidence type="ECO:0000313" key="1">
    <source>
        <dbReference type="EMBL" id="KAG0569845.1"/>
    </source>
</evidence>
<comment type="caution">
    <text evidence="1">The sequence shown here is derived from an EMBL/GenBank/DDBJ whole genome shotgun (WGS) entry which is preliminary data.</text>
</comment>
<evidence type="ECO:0000313" key="2">
    <source>
        <dbReference type="Proteomes" id="UP000822688"/>
    </source>
</evidence>
<gene>
    <name evidence="1" type="ORF">KC19_6G120200</name>
</gene>
<accession>A0A8T0HFW5</accession>
<proteinExistence type="predicted"/>
<organism evidence="1 2">
    <name type="scientific">Ceratodon purpureus</name>
    <name type="common">Fire moss</name>
    <name type="synonym">Dicranum purpureum</name>
    <dbReference type="NCBI Taxonomy" id="3225"/>
    <lineage>
        <taxon>Eukaryota</taxon>
        <taxon>Viridiplantae</taxon>
        <taxon>Streptophyta</taxon>
        <taxon>Embryophyta</taxon>
        <taxon>Bryophyta</taxon>
        <taxon>Bryophytina</taxon>
        <taxon>Bryopsida</taxon>
        <taxon>Dicranidae</taxon>
        <taxon>Pseudoditrichales</taxon>
        <taxon>Ditrichaceae</taxon>
        <taxon>Ceratodon</taxon>
    </lineage>
</organism>
<reference evidence="1 2" key="1">
    <citation type="submission" date="2020-06" db="EMBL/GenBank/DDBJ databases">
        <title>WGS assembly of Ceratodon purpureus strain R40.</title>
        <authorList>
            <person name="Carey S.B."/>
            <person name="Jenkins J."/>
            <person name="Shu S."/>
            <person name="Lovell J.T."/>
            <person name="Sreedasyam A."/>
            <person name="Maumus F."/>
            <person name="Tiley G.P."/>
            <person name="Fernandez-Pozo N."/>
            <person name="Barry K."/>
            <person name="Chen C."/>
            <person name="Wang M."/>
            <person name="Lipzen A."/>
            <person name="Daum C."/>
            <person name="Saski C.A."/>
            <person name="Payton A.C."/>
            <person name="Mcbreen J.C."/>
            <person name="Conrad R.E."/>
            <person name="Kollar L.M."/>
            <person name="Olsson S."/>
            <person name="Huttunen S."/>
            <person name="Landis J.B."/>
            <person name="Wickett N.J."/>
            <person name="Johnson M.G."/>
            <person name="Rensing S.A."/>
            <person name="Grimwood J."/>
            <person name="Schmutz J."/>
            <person name="Mcdaniel S.F."/>
        </authorList>
    </citation>
    <scope>NUCLEOTIDE SEQUENCE [LARGE SCALE GENOMIC DNA]</scope>
    <source>
        <strain evidence="1 2">R40</strain>
    </source>
</reference>
<name>A0A8T0HFW5_CERPU</name>
<sequence length="1050" mass="115720">MAHNSIGRSIREVVRQYREELSCQTACINAPLGFDVSPGRMSLKNEEVACEKKISSPNEGRYGGTRRLKDKRSIPVQKLCWHETPDGTVCSPKQEKTGSCTSLRFPMDDLADFQDLDRRAAEVLRRSQQVIEGGQACKSSAAPMSKQRLHLNHTQVPSYLFGSGHSPPHSSGTVARRNDKNHCRARDVVARNFEEIDKILGESNLIMDQSSSSDIQQKVSGYSKDGIDTRQASIESVFELRQGSHGVVKHLKQDIEAREVAAIRAANDYLNKNNGHPNILLSERLLENPKTCADKELITTCRRLLKPSDGLVETADQACCPSTFNTNKQQEWPIKVSLPSASLVSCNGTKICETPMPTSSVTPTNLSESKCLITTESDRQWLSKDGHLNSGKVDSASMIPSKGTWKYADKFNFGESRLGSIQSLDLDGRLPMSSRKCAISTKQRPSTVDIQQFPFTTKKKSIKKSCKSRDMSSIQMPVSHIISFGQEVGIHDPELPVSENQSCAGRLRKGVSRGSACLEDGMKRLSTEDLLLTLKNPREVRESLRSFLSKDRDTSCEGRRTYRPEECLSLRNSSSSPTFVELESARASSFAGGLEGNDEESTAYSGILASLEQGHEEAHDRTSALASGSHRYVLKSNAFQRSKVRHSELATQLLCSSAKCRGTRDKDNKSPAWIHSLNVRKPSKWRAMSITHTRLQASAPSHIKGTVVVEELEELALRCNQLKDANLPEIVNINFKERCQEDSDYRAANASTPNDNLVFDHCRREAGYHFPAPAPAKTIETREVDALVSKSIADGAVEISETCSLSGQAGRQLESSFAPHSDCSLKHRSHGSNGLPNEIFLPREVTVRENHLVTSSFVAKKDPRFDNLPTNESLFSSELDSLISEVVHEWVEVCSTSSPNASATSGTPDTRAVSPITTCSITDGDGIHCPGAEYESSPEKGLKNLNGMQPLETGNGSANQDLFIKVQGSKAPPRDSELVKVVKKNSVVALASVLKPLLAALQEAEIDETIVTEFEADETVRLLLEKLQFYEKKIRALKNRRDGNENPVKN</sequence>
<dbReference type="AlphaFoldDB" id="A0A8T0HFW5"/>
<dbReference type="EMBL" id="CM026427">
    <property type="protein sequence ID" value="KAG0569845.1"/>
    <property type="molecule type" value="Genomic_DNA"/>
</dbReference>
<dbReference type="Proteomes" id="UP000822688">
    <property type="component" value="Chromosome 6"/>
</dbReference>
<keyword evidence="2" id="KW-1185">Reference proteome</keyword>